<evidence type="ECO:0000259" key="1">
    <source>
        <dbReference type="Pfam" id="PF20815"/>
    </source>
</evidence>
<name>A0A9D7XZ81_9MICO</name>
<comment type="caution">
    <text evidence="3">The sequence shown here is derived from an EMBL/GenBank/DDBJ whole genome shotgun (WGS) entry which is preliminary data.</text>
</comment>
<evidence type="ECO:0000313" key="4">
    <source>
        <dbReference type="Proteomes" id="UP000886632"/>
    </source>
</evidence>
<protein>
    <submittedName>
        <fullName evidence="3">Uncharacterized protein</fullName>
    </submittedName>
</protein>
<evidence type="ECO:0000259" key="2">
    <source>
        <dbReference type="Pfam" id="PF21818"/>
    </source>
</evidence>
<dbReference type="Pfam" id="PF20815">
    <property type="entry name" value="GIY_YIG_2"/>
    <property type="match status" value="1"/>
</dbReference>
<feature type="domain" description="DUF6884" evidence="2">
    <location>
        <begin position="21"/>
        <end position="153"/>
    </location>
</feature>
<dbReference type="Proteomes" id="UP000886632">
    <property type="component" value="Unassembled WGS sequence"/>
</dbReference>
<dbReference type="InterPro" id="IPR049251">
    <property type="entry name" value="DUF6884"/>
</dbReference>
<organism evidence="3 4">
    <name type="scientific">Candidatus Phosphoribacter hodrii</name>
    <dbReference type="NCBI Taxonomy" id="2953743"/>
    <lineage>
        <taxon>Bacteria</taxon>
        <taxon>Bacillati</taxon>
        <taxon>Actinomycetota</taxon>
        <taxon>Actinomycetes</taxon>
        <taxon>Micrococcales</taxon>
        <taxon>Dermatophilaceae</taxon>
        <taxon>Candidatus Phosphoribacter</taxon>
    </lineage>
</organism>
<accession>A0A9D7XZ81</accession>
<dbReference type="AlphaFoldDB" id="A0A9D7XZ81"/>
<reference evidence="3" key="1">
    <citation type="submission" date="2020-10" db="EMBL/GenBank/DDBJ databases">
        <title>Connecting structure to function with the recovery of over 1000 high-quality activated sludge metagenome-assembled genomes encoding full-length rRNA genes using long-read sequencing.</title>
        <authorList>
            <person name="Singleton C.M."/>
            <person name="Petriglieri F."/>
            <person name="Kristensen J.M."/>
            <person name="Kirkegaard R.H."/>
            <person name="Michaelsen T.Y."/>
            <person name="Andersen M.H."/>
            <person name="Karst S.M."/>
            <person name="Dueholm M.S."/>
            <person name="Nielsen P.H."/>
            <person name="Albertsen M."/>
        </authorList>
    </citation>
    <scope>NUCLEOTIDE SEQUENCE</scope>
    <source>
        <strain evidence="3">Ribe_18-Q3-R11-54_MAXAC.001</strain>
    </source>
</reference>
<dbReference type="InterPro" id="IPR049311">
    <property type="entry name" value="GIY_YIG_cat"/>
</dbReference>
<proteinExistence type="predicted"/>
<dbReference type="Pfam" id="PF21818">
    <property type="entry name" value="DUF6884"/>
    <property type="match status" value="1"/>
</dbReference>
<sequence>MKGSAATNAPQRVQAYPPADIVLVGCVKSKRPHGAAAKDLYSSDYFSKMRGYAESTGRPWFILSAQHGLVSPDEWLEPYDCYLPDMSRDYRRDWGLRVAAQLEESVGRLDGVVFHIHAGAAYVEAVEAALRPLGAVVTDQLHGLSFGRRLSWYLRQVSGTAVTASAVAEDLRDEAQAVPLPDLVASKGEGLRSPGMYSWWVDGPGAEDLSRGLGHEVAAGLIYAGLAGATRSGGSTSSNTLWGRIATMHLGKRHDLSTLRRSLGSVLASASGWPAIDEVELTRWMHAHLSVIAVPVADADTLDALESEILTELDPPLNLAKVSKTPLRTQLSALRKRYAGWESGMHGRHAGKCAR</sequence>
<gene>
    <name evidence="3" type="ORF">IPP00_07545</name>
</gene>
<evidence type="ECO:0000313" key="3">
    <source>
        <dbReference type="EMBL" id="MBL0003842.1"/>
    </source>
</evidence>
<dbReference type="EMBL" id="JADKGK010000015">
    <property type="protein sequence ID" value="MBL0003842.1"/>
    <property type="molecule type" value="Genomic_DNA"/>
</dbReference>
<feature type="domain" description="GIY-YIG catalytic" evidence="1">
    <location>
        <begin position="215"/>
        <end position="336"/>
    </location>
</feature>